<comment type="caution">
    <text evidence="1">The sequence shown here is derived from an EMBL/GenBank/DDBJ whole genome shotgun (WGS) entry which is preliminary data.</text>
</comment>
<dbReference type="EMBL" id="WIGM01000243">
    <property type="protein sequence ID" value="KAF6832175.1"/>
    <property type="molecule type" value="Genomic_DNA"/>
</dbReference>
<evidence type="ECO:0000313" key="1">
    <source>
        <dbReference type="EMBL" id="KAF6832175.1"/>
    </source>
</evidence>
<accession>A0A8H6NGX2</accession>
<gene>
    <name evidence="1" type="ORF">CMUS01_07030</name>
</gene>
<sequence length="174" mass="19834">MNSQEQVHNIEMIPAQPPTQQCAFVLVKFTFLSSENNTISVPIITSDGHPTSLGHFQFNAFDRAAWLVRATLCSESSKKWDAKMRDTAMNLLRDGTTAKVRWDLGCGDFGYSQVLLREDAENLEAWRETVRMLADSRGMHCVIVEKPGVVVDHFWKWLREAVSRYEASLRSKAR</sequence>
<proteinExistence type="predicted"/>
<organism evidence="1 2">
    <name type="scientific">Colletotrichum musicola</name>
    <dbReference type="NCBI Taxonomy" id="2175873"/>
    <lineage>
        <taxon>Eukaryota</taxon>
        <taxon>Fungi</taxon>
        <taxon>Dikarya</taxon>
        <taxon>Ascomycota</taxon>
        <taxon>Pezizomycotina</taxon>
        <taxon>Sordariomycetes</taxon>
        <taxon>Hypocreomycetidae</taxon>
        <taxon>Glomerellales</taxon>
        <taxon>Glomerellaceae</taxon>
        <taxon>Colletotrichum</taxon>
        <taxon>Colletotrichum orchidearum species complex</taxon>
    </lineage>
</organism>
<name>A0A8H6NGX2_9PEZI</name>
<reference evidence="1" key="1">
    <citation type="journal article" date="2020" name="Phytopathology">
        <title>Genome Sequence Resources of Colletotrichum truncatum, C. plurivorum, C. musicola, and C. sojae: Four Species Pathogenic to Soybean (Glycine max).</title>
        <authorList>
            <person name="Rogerio F."/>
            <person name="Boufleur T.R."/>
            <person name="Ciampi-Guillardi M."/>
            <person name="Sukno S.A."/>
            <person name="Thon M.R."/>
            <person name="Massola Junior N.S."/>
            <person name="Baroncelli R."/>
        </authorList>
    </citation>
    <scope>NUCLEOTIDE SEQUENCE</scope>
    <source>
        <strain evidence="1">LFN0074</strain>
    </source>
</reference>
<dbReference type="AlphaFoldDB" id="A0A8H6NGX2"/>
<keyword evidence="2" id="KW-1185">Reference proteome</keyword>
<protein>
    <submittedName>
        <fullName evidence="1">Uncharacterized protein</fullName>
    </submittedName>
</protein>
<evidence type="ECO:0000313" key="2">
    <source>
        <dbReference type="Proteomes" id="UP000639643"/>
    </source>
</evidence>
<dbReference type="Proteomes" id="UP000639643">
    <property type="component" value="Unassembled WGS sequence"/>
</dbReference>